<dbReference type="NCBIfam" id="TIGR00486">
    <property type="entry name" value="YbgI_SA1388"/>
    <property type="match status" value="1"/>
</dbReference>
<dbReference type="Gene3D" id="3.30.70.120">
    <property type="match status" value="1"/>
</dbReference>
<keyword evidence="6" id="KW-1185">Reference proteome</keyword>
<dbReference type="InterPro" id="IPR036069">
    <property type="entry name" value="DUF34/NIF3_sf"/>
</dbReference>
<dbReference type="SUPFAM" id="SSF102705">
    <property type="entry name" value="NIF3 (NGG1p interacting factor 3)-like"/>
    <property type="match status" value="1"/>
</dbReference>
<organism evidence="5 6">
    <name type="scientific">Halobacillus salinarum</name>
    <dbReference type="NCBI Taxonomy" id="2932257"/>
    <lineage>
        <taxon>Bacteria</taxon>
        <taxon>Bacillati</taxon>
        <taxon>Bacillota</taxon>
        <taxon>Bacilli</taxon>
        <taxon>Bacillales</taxon>
        <taxon>Bacillaceae</taxon>
        <taxon>Halobacillus</taxon>
    </lineage>
</organism>
<accession>A0ABY4EEG2</accession>
<dbReference type="InterPro" id="IPR002678">
    <property type="entry name" value="DUF34/NIF3"/>
</dbReference>
<dbReference type="InterPro" id="IPR015867">
    <property type="entry name" value="N-reg_PII/ATP_PRibTrfase_C"/>
</dbReference>
<dbReference type="InterPro" id="IPR017221">
    <property type="entry name" value="DUF34/NIF3_bac"/>
</dbReference>
<name>A0ABY4EEG2_9BACI</name>
<comment type="similarity">
    <text evidence="1 4">Belongs to the GTP cyclohydrolase I type 2/NIF3 family.</text>
</comment>
<keyword evidence="3 4" id="KW-0479">Metal-binding</keyword>
<evidence type="ECO:0000313" key="5">
    <source>
        <dbReference type="EMBL" id="UOQ42499.1"/>
    </source>
</evidence>
<evidence type="ECO:0000313" key="6">
    <source>
        <dbReference type="Proteomes" id="UP000831787"/>
    </source>
</evidence>
<dbReference type="PANTHER" id="PTHR13799:SF14">
    <property type="entry name" value="GTP CYCLOHYDROLASE 1 TYPE 2 HOMOLOG"/>
    <property type="match status" value="1"/>
</dbReference>
<dbReference type="Proteomes" id="UP000831787">
    <property type="component" value="Chromosome"/>
</dbReference>
<dbReference type="PIRSF" id="PIRSF037489">
    <property type="entry name" value="UCP037489_NIF3_YqfO"/>
    <property type="match status" value="1"/>
</dbReference>
<dbReference type="Pfam" id="PF01784">
    <property type="entry name" value="DUF34_NIF3"/>
    <property type="match status" value="1"/>
</dbReference>
<reference evidence="5 6" key="1">
    <citation type="submission" date="2022-04" db="EMBL/GenBank/DDBJ databases">
        <title>Halobacillus sp. isolated from saltern.</title>
        <authorList>
            <person name="Won M."/>
            <person name="Lee C.-M."/>
            <person name="Woen H.-Y."/>
            <person name="Kwon S.-W."/>
        </authorList>
    </citation>
    <scope>NUCLEOTIDE SEQUENCE [LARGE SCALE GENOMIC DNA]</scope>
    <source>
        <strain evidence="5 6">SSBR10-3</strain>
    </source>
</reference>
<sequence>MNQITGQTLIKEFEKWSPKSLAFDWDNVGLQVGTLHKPINKVMITLDVLENVVEEAIEKNIDLIIAHHPLLFVSLKQINLDTPKGRVIQKLIQHDITVYAAHTNLDIAEGGVNDVLAEALDLHELQPLIPTGEDDLYKLAVFVPEDHAEKVRDAVSEAGAGYIGNYSHCTFQIAGEGSFMPQEGTNPFLGKQGTLEKVKEKRIETIVPKSKLNQVIQAMQTAHPYEEAAYDLYQLENKGEKIGVGRIGVLERPMTLERLAEKVKEKYQIPALRVTGNLNKNAKKVAILGGSGEKYIHQAGQMGADVYITGDMTFHMAQDAQEMGLSVIDPGHHVEKLVCAKIKEYLENQCGFEKEVTFYLSEANTEPFTFL</sequence>
<evidence type="ECO:0000256" key="2">
    <source>
        <dbReference type="ARBA" id="ARBA00022112"/>
    </source>
</evidence>
<dbReference type="EMBL" id="CP095073">
    <property type="protein sequence ID" value="UOQ42499.1"/>
    <property type="molecule type" value="Genomic_DNA"/>
</dbReference>
<dbReference type="Gene3D" id="3.40.1390.30">
    <property type="entry name" value="NIF3 (NGG1p interacting factor 3)-like"/>
    <property type="match status" value="1"/>
</dbReference>
<evidence type="ECO:0000256" key="1">
    <source>
        <dbReference type="ARBA" id="ARBA00006964"/>
    </source>
</evidence>
<evidence type="ECO:0000256" key="3">
    <source>
        <dbReference type="ARBA" id="ARBA00022723"/>
    </source>
</evidence>
<protein>
    <recommendedName>
        <fullName evidence="2 4">GTP cyclohydrolase 1 type 2 homolog</fullName>
    </recommendedName>
</protein>
<proteinExistence type="inferred from homology"/>
<dbReference type="PANTHER" id="PTHR13799">
    <property type="entry name" value="NGG1 INTERACTING FACTOR 3"/>
    <property type="match status" value="1"/>
</dbReference>
<dbReference type="RefSeq" id="WP_244707657.1">
    <property type="nucleotide sequence ID" value="NZ_CP095073.1"/>
</dbReference>
<gene>
    <name evidence="5" type="ORF">MUN89_10865</name>
</gene>
<evidence type="ECO:0000256" key="4">
    <source>
        <dbReference type="PIRNR" id="PIRNR037489"/>
    </source>
</evidence>